<dbReference type="Proteomes" id="UP001497482">
    <property type="component" value="Chromosome 3"/>
</dbReference>
<reference evidence="15 16" key="1">
    <citation type="submission" date="2024-04" db="EMBL/GenBank/DDBJ databases">
        <authorList>
            <person name="Waldvogel A.-M."/>
            <person name="Schoenle A."/>
        </authorList>
    </citation>
    <scope>NUCLEOTIDE SEQUENCE [LARGE SCALE GENOMIC DNA]</scope>
</reference>
<keyword evidence="4" id="KW-0770">Synapse</keyword>
<organism evidence="15 16">
    <name type="scientific">Knipowitschia caucasica</name>
    <name type="common">Caucasian dwarf goby</name>
    <name type="synonym">Pomatoschistus caucasicus</name>
    <dbReference type="NCBI Taxonomy" id="637954"/>
    <lineage>
        <taxon>Eukaryota</taxon>
        <taxon>Metazoa</taxon>
        <taxon>Chordata</taxon>
        <taxon>Craniata</taxon>
        <taxon>Vertebrata</taxon>
        <taxon>Euteleostomi</taxon>
        <taxon>Actinopterygii</taxon>
        <taxon>Neopterygii</taxon>
        <taxon>Teleostei</taxon>
        <taxon>Neoteleostei</taxon>
        <taxon>Acanthomorphata</taxon>
        <taxon>Gobiaria</taxon>
        <taxon>Gobiiformes</taxon>
        <taxon>Gobioidei</taxon>
        <taxon>Gobiidae</taxon>
        <taxon>Gobiinae</taxon>
        <taxon>Knipowitschia</taxon>
    </lineage>
</organism>
<name>A0AAV2LNE4_KNICA</name>
<protein>
    <recommendedName>
        <fullName evidence="14">Neurotransmitter-gated ion-channel transmembrane domain-containing protein</fullName>
    </recommendedName>
</protein>
<dbReference type="InterPro" id="IPR049944">
    <property type="entry name" value="LGIC_TM_5-HT3"/>
</dbReference>
<feature type="domain" description="Neurotransmitter-gated ion-channel transmembrane" evidence="14">
    <location>
        <begin position="61"/>
        <end position="152"/>
    </location>
</feature>
<evidence type="ECO:0000256" key="6">
    <source>
        <dbReference type="ARBA" id="ARBA00023170"/>
    </source>
</evidence>
<dbReference type="CDD" id="cd19063">
    <property type="entry name" value="LGIC_TM_5-HT3"/>
    <property type="match status" value="1"/>
</dbReference>
<keyword evidence="9" id="KW-0407">Ion channel</keyword>
<dbReference type="EMBL" id="OZ035825">
    <property type="protein sequence ID" value="CAL1600882.1"/>
    <property type="molecule type" value="Genomic_DNA"/>
</dbReference>
<dbReference type="AlphaFoldDB" id="A0AAV2LNE4"/>
<evidence type="ECO:0000256" key="10">
    <source>
        <dbReference type="ARBA" id="ARBA00034104"/>
    </source>
</evidence>
<keyword evidence="2" id="KW-1003">Cell membrane</keyword>
<evidence type="ECO:0000256" key="7">
    <source>
        <dbReference type="ARBA" id="ARBA00023257"/>
    </source>
</evidence>
<keyword evidence="13" id="KW-1133">Transmembrane helix</keyword>
<comment type="function">
    <text evidence="12">Forms serotonin (5-hydroxytryptamine/5-HT3)-activated cation-selective channel complexes, which when activated cause fast, depolarizing responses in neurons.</text>
</comment>
<dbReference type="Gene3D" id="1.20.58.390">
    <property type="entry name" value="Neurotransmitter-gated ion-channel transmembrane domain"/>
    <property type="match status" value="1"/>
</dbReference>
<dbReference type="GO" id="GO:0004888">
    <property type="term" value="F:transmembrane signaling receptor activity"/>
    <property type="evidence" value="ECO:0007669"/>
    <property type="project" value="InterPro"/>
</dbReference>
<keyword evidence="6" id="KW-0675">Receptor</keyword>
<keyword evidence="13" id="KW-0472">Membrane</keyword>
<evidence type="ECO:0000256" key="12">
    <source>
        <dbReference type="ARBA" id="ARBA00037540"/>
    </source>
</evidence>
<evidence type="ECO:0000259" key="14">
    <source>
        <dbReference type="Pfam" id="PF02932"/>
    </source>
</evidence>
<accession>A0AAV2LNE4</accession>
<keyword evidence="13" id="KW-0812">Transmembrane</keyword>
<evidence type="ECO:0000256" key="9">
    <source>
        <dbReference type="ARBA" id="ARBA00023303"/>
    </source>
</evidence>
<comment type="catalytic activity">
    <reaction evidence="11">
        <text>Ca(2+)(in) = Ca(2+)(out)</text>
        <dbReference type="Rhea" id="RHEA:29671"/>
        <dbReference type="ChEBI" id="CHEBI:29108"/>
    </reaction>
</comment>
<evidence type="ECO:0000256" key="2">
    <source>
        <dbReference type="ARBA" id="ARBA00022475"/>
    </source>
</evidence>
<sequence length="270" mass="29571">MEREAERGWGPEGGVAVMRDGGLRGGLINGRLVSAQEKATIAARRCSVLIRRRPLLYVVGLLVPSLFLMLVDVTSFWLPLDGGTRIAFKISILLGYTVFRVNLTDELPASALTTPIIGVYFVVCMALLMLSLIMSIVGVKLLHHGGQEVRDMSLSACLLHAYAQTAGGALISTDPPTEQLQDDYSLEGSLEEDLLSLSPPQDAPSGLDWLLQELVVLRRAVSEQDSEGSVQAQWRALCLKLDVLLFRVYVLLFCLYTGTLLLLWAGWSRA</sequence>
<dbReference type="SUPFAM" id="SSF90112">
    <property type="entry name" value="Neurotransmitter-gated ion-channel transmembrane pore"/>
    <property type="match status" value="1"/>
</dbReference>
<evidence type="ECO:0000256" key="1">
    <source>
        <dbReference type="ARBA" id="ARBA00022448"/>
    </source>
</evidence>
<evidence type="ECO:0000313" key="15">
    <source>
        <dbReference type="EMBL" id="CAL1600882.1"/>
    </source>
</evidence>
<evidence type="ECO:0000256" key="8">
    <source>
        <dbReference type="ARBA" id="ARBA00023286"/>
    </source>
</evidence>
<feature type="transmembrane region" description="Helical" evidence="13">
    <location>
        <begin position="244"/>
        <end position="267"/>
    </location>
</feature>
<evidence type="ECO:0000256" key="11">
    <source>
        <dbReference type="ARBA" id="ARBA00036634"/>
    </source>
</evidence>
<keyword evidence="1" id="KW-0813">Transport</keyword>
<evidence type="ECO:0000256" key="3">
    <source>
        <dbReference type="ARBA" id="ARBA00022729"/>
    </source>
</evidence>
<dbReference type="PANTHER" id="PTHR18945">
    <property type="entry name" value="NEUROTRANSMITTER GATED ION CHANNEL"/>
    <property type="match status" value="1"/>
</dbReference>
<keyword evidence="5" id="KW-0406">Ion transport</keyword>
<proteinExistence type="predicted"/>
<comment type="subcellular location">
    <subcellularLocation>
        <location evidence="10">Postsynaptic cell membrane</location>
        <topology evidence="10">Multi-pass membrane protein</topology>
    </subcellularLocation>
</comment>
<dbReference type="GO" id="GO:0045211">
    <property type="term" value="C:postsynaptic membrane"/>
    <property type="evidence" value="ECO:0007669"/>
    <property type="project" value="UniProtKB-SubCell"/>
</dbReference>
<dbReference type="InterPro" id="IPR006201">
    <property type="entry name" value="Neur_channel"/>
</dbReference>
<keyword evidence="7" id="KW-0628">Postsynaptic cell membrane</keyword>
<evidence type="ECO:0000313" key="16">
    <source>
        <dbReference type="Proteomes" id="UP001497482"/>
    </source>
</evidence>
<dbReference type="InterPro" id="IPR038050">
    <property type="entry name" value="Neuro_actylchol_rec"/>
</dbReference>
<keyword evidence="16" id="KW-1185">Reference proteome</keyword>
<evidence type="ECO:0000256" key="4">
    <source>
        <dbReference type="ARBA" id="ARBA00023018"/>
    </source>
</evidence>
<evidence type="ECO:0000256" key="13">
    <source>
        <dbReference type="SAM" id="Phobius"/>
    </source>
</evidence>
<dbReference type="InterPro" id="IPR006029">
    <property type="entry name" value="Neurotrans-gated_channel_TM"/>
</dbReference>
<keyword evidence="3" id="KW-0732">Signal</keyword>
<evidence type="ECO:0000256" key="5">
    <source>
        <dbReference type="ARBA" id="ARBA00023065"/>
    </source>
</evidence>
<dbReference type="Pfam" id="PF02932">
    <property type="entry name" value="Neur_chan_memb"/>
    <property type="match status" value="1"/>
</dbReference>
<keyword evidence="8" id="KW-1071">Ligand-gated ion channel</keyword>
<dbReference type="InterPro" id="IPR036719">
    <property type="entry name" value="Neuro-gated_channel_TM_sf"/>
</dbReference>
<gene>
    <name evidence="15" type="ORF">KC01_LOCUS28950</name>
</gene>
<feature type="transmembrane region" description="Helical" evidence="13">
    <location>
        <begin position="55"/>
        <end position="78"/>
    </location>
</feature>
<dbReference type="GO" id="GO:0005216">
    <property type="term" value="F:monoatomic ion channel activity"/>
    <property type="evidence" value="ECO:0007669"/>
    <property type="project" value="InterPro"/>
</dbReference>
<feature type="transmembrane region" description="Helical" evidence="13">
    <location>
        <begin position="117"/>
        <end position="142"/>
    </location>
</feature>